<evidence type="ECO:0000256" key="1">
    <source>
        <dbReference type="SAM" id="MobiDB-lite"/>
    </source>
</evidence>
<keyword evidence="5" id="KW-1185">Reference proteome</keyword>
<dbReference type="EMBL" id="RCMK01002590">
    <property type="protein sequence ID" value="KAG2880070.1"/>
    <property type="molecule type" value="Genomic_DNA"/>
</dbReference>
<dbReference type="AlphaFoldDB" id="A0A329R7N5"/>
<evidence type="ECO:0000313" key="5">
    <source>
        <dbReference type="Proteomes" id="UP000251314"/>
    </source>
</evidence>
<gene>
    <name evidence="4" type="ORF">PC110_g23148</name>
    <name evidence="2" type="ORF">PC117_g26654</name>
    <name evidence="3" type="ORF">PC118_g21861</name>
</gene>
<proteinExistence type="predicted"/>
<feature type="compositionally biased region" description="Low complexity" evidence="1">
    <location>
        <begin position="116"/>
        <end position="130"/>
    </location>
</feature>
<comment type="caution">
    <text evidence="4">The sequence shown here is derived from an EMBL/GenBank/DDBJ whole genome shotgun (WGS) entry which is preliminary data.</text>
</comment>
<dbReference type="VEuPathDB" id="FungiDB:PC110_g23148"/>
<accession>A0A329R7N5</accession>
<dbReference type="Proteomes" id="UP000697107">
    <property type="component" value="Unassembled WGS sequence"/>
</dbReference>
<dbReference type="Proteomes" id="UP000736787">
    <property type="component" value="Unassembled WGS sequence"/>
</dbReference>
<evidence type="ECO:0000313" key="3">
    <source>
        <dbReference type="EMBL" id="KAG2961620.1"/>
    </source>
</evidence>
<evidence type="ECO:0000313" key="4">
    <source>
        <dbReference type="EMBL" id="RAW20410.1"/>
    </source>
</evidence>
<protein>
    <submittedName>
        <fullName evidence="4">Uncharacterized protein</fullName>
    </submittedName>
</protein>
<dbReference type="EMBL" id="MJFZ01002921">
    <property type="protein sequence ID" value="RAW20410.1"/>
    <property type="molecule type" value="Genomic_DNA"/>
</dbReference>
<reference evidence="4 5" key="1">
    <citation type="submission" date="2018-01" db="EMBL/GenBank/DDBJ databases">
        <title>Draft genome of the strawberry crown rot pathogen Phytophthora cactorum.</title>
        <authorList>
            <person name="Armitage A.D."/>
            <person name="Lysoe E."/>
            <person name="Nellist C.F."/>
            <person name="Harrison R.J."/>
            <person name="Brurberg M.B."/>
        </authorList>
    </citation>
    <scope>NUCLEOTIDE SEQUENCE [LARGE SCALE GENOMIC DNA]</scope>
    <source>
        <strain evidence="4 5">10300</strain>
    </source>
</reference>
<feature type="compositionally biased region" description="Polar residues" evidence="1">
    <location>
        <begin position="56"/>
        <end position="71"/>
    </location>
</feature>
<evidence type="ECO:0000313" key="2">
    <source>
        <dbReference type="EMBL" id="KAG2880070.1"/>
    </source>
</evidence>
<reference evidence="2" key="2">
    <citation type="submission" date="2018-10" db="EMBL/GenBank/DDBJ databases">
        <title>Effector identification in a new, highly contiguous assembly of the strawberry crown rot pathogen Phytophthora cactorum.</title>
        <authorList>
            <person name="Armitage A.D."/>
            <person name="Nellist C.F."/>
            <person name="Bates H."/>
            <person name="Vickerstaff R.J."/>
            <person name="Harrison R.J."/>
        </authorList>
    </citation>
    <scope>NUCLEOTIDE SEQUENCE</scope>
    <source>
        <strain evidence="2">4040</strain>
        <strain evidence="3">P415</strain>
    </source>
</reference>
<dbReference type="EMBL" id="RCML01001576">
    <property type="protein sequence ID" value="KAG2961620.1"/>
    <property type="molecule type" value="Genomic_DNA"/>
</dbReference>
<feature type="region of interest" description="Disordered" evidence="1">
    <location>
        <begin position="56"/>
        <end position="130"/>
    </location>
</feature>
<organism evidence="4 5">
    <name type="scientific">Phytophthora cactorum</name>
    <dbReference type="NCBI Taxonomy" id="29920"/>
    <lineage>
        <taxon>Eukaryota</taxon>
        <taxon>Sar</taxon>
        <taxon>Stramenopiles</taxon>
        <taxon>Oomycota</taxon>
        <taxon>Peronosporomycetes</taxon>
        <taxon>Peronosporales</taxon>
        <taxon>Peronosporaceae</taxon>
        <taxon>Phytophthora</taxon>
    </lineage>
</organism>
<name>A0A329R7N5_9STRA</name>
<dbReference type="Proteomes" id="UP000251314">
    <property type="component" value="Unassembled WGS sequence"/>
</dbReference>
<sequence length="130" mass="13354">MKPAPRNVAVAVAAASAAMPLRFASIIGEADQVLIVTVSPSYSPFAIVDSSALARVSTTETQASDGDTLSPSGPPRKKVRHRELVLTDSTNLDGADAASRAPISKAAVPTMESKSKSNGTKTKSSKASVM</sequence>